<organism evidence="2 3">
    <name type="scientific">Luteibacter rhizovicinus</name>
    <dbReference type="NCBI Taxonomy" id="242606"/>
    <lineage>
        <taxon>Bacteria</taxon>
        <taxon>Pseudomonadati</taxon>
        <taxon>Pseudomonadota</taxon>
        <taxon>Gammaproteobacteria</taxon>
        <taxon>Lysobacterales</taxon>
        <taxon>Rhodanobacteraceae</taxon>
        <taxon>Luteibacter</taxon>
    </lineage>
</organism>
<feature type="domain" description="AB hydrolase-1" evidence="1">
    <location>
        <begin position="23"/>
        <end position="276"/>
    </location>
</feature>
<dbReference type="InterPro" id="IPR050471">
    <property type="entry name" value="AB_hydrolase"/>
</dbReference>
<protein>
    <submittedName>
        <fullName evidence="2">Pimeloyl-ACP methyl ester carboxylesterase</fullName>
    </submittedName>
</protein>
<dbReference type="OrthoDB" id="9793083at2"/>
<dbReference type="RefSeq" id="WP_132141130.1">
    <property type="nucleotide sequence ID" value="NZ_SMCS01000001.1"/>
</dbReference>
<dbReference type="Pfam" id="PF00561">
    <property type="entry name" value="Abhydrolase_1"/>
    <property type="match status" value="1"/>
</dbReference>
<dbReference type="SUPFAM" id="SSF53474">
    <property type="entry name" value="alpha/beta-Hydrolases"/>
    <property type="match status" value="1"/>
</dbReference>
<evidence type="ECO:0000313" key="3">
    <source>
        <dbReference type="Proteomes" id="UP000295645"/>
    </source>
</evidence>
<dbReference type="Gene3D" id="3.40.50.1820">
    <property type="entry name" value="alpha/beta hydrolase"/>
    <property type="match status" value="1"/>
</dbReference>
<evidence type="ECO:0000259" key="1">
    <source>
        <dbReference type="Pfam" id="PF00561"/>
    </source>
</evidence>
<dbReference type="GO" id="GO:0046503">
    <property type="term" value="P:glycerolipid catabolic process"/>
    <property type="evidence" value="ECO:0007669"/>
    <property type="project" value="TreeGrafter"/>
</dbReference>
<keyword evidence="3" id="KW-1185">Reference proteome</keyword>
<sequence>MPKLEANGIAIEYESFGASDAEPILLVSGLGVQMIRWTVAFCELLASHGYRVIRFDNRDVGLSTHFNDSPVPDFTTVALALGRGEQPDVPYTLYDMADDAIGLLDALEIERAHIVGRSMGGMIAQVIASEHPHRALSLTSIMSGTGNPGLPPATPEAMAVLTRRAPDPSEDEEGFLAHSVAFSRVIAGPGYPFDEAAQRAQSLAEVKRAYNPAGFGRQIAAIAVAGDRRSRLNSIAIPTLVIHGASDPLMPVEAGEDTAANIGDATLLVFEGMGHDLPPALYEAIVRAIVGNALLATRTSA</sequence>
<dbReference type="GO" id="GO:0004806">
    <property type="term" value="F:triacylglycerol lipase activity"/>
    <property type="evidence" value="ECO:0007669"/>
    <property type="project" value="TreeGrafter"/>
</dbReference>
<dbReference type="PANTHER" id="PTHR43433:SF5">
    <property type="entry name" value="AB HYDROLASE-1 DOMAIN-CONTAINING PROTEIN"/>
    <property type="match status" value="1"/>
</dbReference>
<dbReference type="Proteomes" id="UP000295645">
    <property type="component" value="Unassembled WGS sequence"/>
</dbReference>
<name>A0A4V2W4S4_9GAMM</name>
<reference evidence="2 3" key="1">
    <citation type="submission" date="2019-03" db="EMBL/GenBank/DDBJ databases">
        <title>Above-ground endophytic microbial communities from plants in different locations in the United States.</title>
        <authorList>
            <person name="Frank C."/>
        </authorList>
    </citation>
    <scope>NUCLEOTIDE SEQUENCE [LARGE SCALE GENOMIC DNA]</scope>
    <source>
        <strain evidence="2 3">LP_13_YM</strain>
    </source>
</reference>
<dbReference type="EMBL" id="SMCS01000001">
    <property type="protein sequence ID" value="TCV97039.1"/>
    <property type="molecule type" value="Genomic_DNA"/>
</dbReference>
<comment type="caution">
    <text evidence="2">The sequence shown here is derived from an EMBL/GenBank/DDBJ whole genome shotgun (WGS) entry which is preliminary data.</text>
</comment>
<dbReference type="AlphaFoldDB" id="A0A4V2W4S4"/>
<proteinExistence type="predicted"/>
<dbReference type="InterPro" id="IPR000073">
    <property type="entry name" value="AB_hydrolase_1"/>
</dbReference>
<dbReference type="PANTHER" id="PTHR43433">
    <property type="entry name" value="HYDROLASE, ALPHA/BETA FOLD FAMILY PROTEIN"/>
    <property type="match status" value="1"/>
</dbReference>
<gene>
    <name evidence="2" type="ORF">EC912_10133</name>
</gene>
<evidence type="ECO:0000313" key="2">
    <source>
        <dbReference type="EMBL" id="TCV97039.1"/>
    </source>
</evidence>
<accession>A0A4V2W4S4</accession>
<dbReference type="InterPro" id="IPR029058">
    <property type="entry name" value="AB_hydrolase_fold"/>
</dbReference>